<dbReference type="OrthoDB" id="9956362at2"/>
<evidence type="ECO:0000313" key="3">
    <source>
        <dbReference type="Proteomes" id="UP000294555"/>
    </source>
</evidence>
<feature type="compositionally biased region" description="Polar residues" evidence="1">
    <location>
        <begin position="53"/>
        <end position="64"/>
    </location>
</feature>
<dbReference type="RefSeq" id="WP_132926140.1">
    <property type="nucleotide sequence ID" value="NZ_CP075169.1"/>
</dbReference>
<evidence type="ECO:0000313" key="2">
    <source>
        <dbReference type="EMBL" id="TCL06600.1"/>
    </source>
</evidence>
<dbReference type="AlphaFoldDB" id="A0A4R1NQE5"/>
<name>A0A4R1NQE5_9GAMM</name>
<gene>
    <name evidence="2" type="ORF">EZJ58_4867</name>
</gene>
<keyword evidence="3" id="KW-1185">Reference proteome</keyword>
<dbReference type="EMBL" id="SJOI01000001">
    <property type="protein sequence ID" value="TCL06600.1"/>
    <property type="molecule type" value="Genomic_DNA"/>
</dbReference>
<sequence>MNIKFCIAGVFIAIPILFSDVVFADPIVAPFWTGNMMDDFKRPKPAPVVTASQKTAAAQPQASKMSGEVKTGMGAPFWSGNAIGTK</sequence>
<protein>
    <submittedName>
        <fullName evidence="2">Uncharacterized protein</fullName>
    </submittedName>
</protein>
<reference evidence="2 3" key="1">
    <citation type="submission" date="2019-02" db="EMBL/GenBank/DDBJ databases">
        <title>Investigation of anaerobic lignin degradation for improved lignocellulosic biofuels.</title>
        <authorList>
            <person name="Deangelis K."/>
        </authorList>
    </citation>
    <scope>NUCLEOTIDE SEQUENCE [LARGE SCALE GENOMIC DNA]</scope>
    <source>
        <strain evidence="2 3">159R</strain>
    </source>
</reference>
<proteinExistence type="predicted"/>
<dbReference type="Proteomes" id="UP000294555">
    <property type="component" value="Unassembled WGS sequence"/>
</dbReference>
<evidence type="ECO:0000256" key="1">
    <source>
        <dbReference type="SAM" id="MobiDB-lite"/>
    </source>
</evidence>
<organism evidence="2 3">
    <name type="scientific">Sodalis ligni</name>
    <dbReference type="NCBI Taxonomy" id="2697027"/>
    <lineage>
        <taxon>Bacteria</taxon>
        <taxon>Pseudomonadati</taxon>
        <taxon>Pseudomonadota</taxon>
        <taxon>Gammaproteobacteria</taxon>
        <taxon>Enterobacterales</taxon>
        <taxon>Bruguierivoracaceae</taxon>
        <taxon>Sodalis</taxon>
    </lineage>
</organism>
<feature type="region of interest" description="Disordered" evidence="1">
    <location>
        <begin position="53"/>
        <end position="73"/>
    </location>
</feature>
<accession>A0A4R1NQE5</accession>
<comment type="caution">
    <text evidence="2">The sequence shown here is derived from an EMBL/GenBank/DDBJ whole genome shotgun (WGS) entry which is preliminary data.</text>
</comment>